<evidence type="ECO:0000313" key="2">
    <source>
        <dbReference type="EMBL" id="KAG5768035.1"/>
    </source>
</evidence>
<reference evidence="2" key="2">
    <citation type="submission" date="2020-10" db="EMBL/GenBank/DDBJ databases">
        <authorList>
            <person name="Peck L.D."/>
            <person name="Nowell R.W."/>
            <person name="Flood J."/>
            <person name="Ryan M.J."/>
            <person name="Barraclough T.G."/>
        </authorList>
    </citation>
    <scope>NUCLEOTIDE SEQUENCE</scope>
    <source>
        <strain evidence="2">IMI 127659i</strain>
    </source>
</reference>
<feature type="chain" id="PRO_5040409534" evidence="1">
    <location>
        <begin position="20"/>
        <end position="114"/>
    </location>
</feature>
<keyword evidence="3" id="KW-1185">Reference proteome</keyword>
<reference evidence="2" key="1">
    <citation type="journal article" date="2020" name="bioRxiv">
        <title>Historical genomics reveals the evolutionary mechanisms behind multiple outbreaks of the host-specific coffee wilt pathogen Fusarium xylarioides.</title>
        <authorList>
            <person name="Peck D."/>
            <person name="Nowell R.W."/>
            <person name="Flood J."/>
            <person name="Ryan M.J."/>
            <person name="Barraclough T.G."/>
        </authorList>
    </citation>
    <scope>NUCLEOTIDE SEQUENCE</scope>
    <source>
        <strain evidence="2">IMI 127659i</strain>
    </source>
</reference>
<gene>
    <name evidence="2" type="ORF">H9Q72_004282</name>
</gene>
<keyword evidence="1" id="KW-0732">Signal</keyword>
<accession>A0A9P7I562</accession>
<dbReference type="EMBL" id="JADFTT010000110">
    <property type="protein sequence ID" value="KAG5768035.1"/>
    <property type="molecule type" value="Genomic_DNA"/>
</dbReference>
<evidence type="ECO:0000313" key="3">
    <source>
        <dbReference type="Proteomes" id="UP000750502"/>
    </source>
</evidence>
<sequence length="114" mass="12273">MVCCCLLLLASYGGIFSPAADDDTDIPMEHSIKLYREAVRAAEGVEDLTENDGELLGRISSVEKSRGAGGSITAWPTRKGNIRLEILKYGVHDKIMAYPATGLAISRAFASVKQ</sequence>
<dbReference type="Proteomes" id="UP000750502">
    <property type="component" value="Unassembled WGS sequence"/>
</dbReference>
<dbReference type="OrthoDB" id="446723at2759"/>
<proteinExistence type="predicted"/>
<name>A0A9P7I562_9HYPO</name>
<comment type="caution">
    <text evidence="2">The sequence shown here is derived from an EMBL/GenBank/DDBJ whole genome shotgun (WGS) entry which is preliminary data.</text>
</comment>
<organism evidence="2 3">
    <name type="scientific">Fusarium xylarioides</name>
    <dbReference type="NCBI Taxonomy" id="221167"/>
    <lineage>
        <taxon>Eukaryota</taxon>
        <taxon>Fungi</taxon>
        <taxon>Dikarya</taxon>
        <taxon>Ascomycota</taxon>
        <taxon>Pezizomycotina</taxon>
        <taxon>Sordariomycetes</taxon>
        <taxon>Hypocreomycetidae</taxon>
        <taxon>Hypocreales</taxon>
        <taxon>Nectriaceae</taxon>
        <taxon>Fusarium</taxon>
        <taxon>Fusarium fujikuroi species complex</taxon>
    </lineage>
</organism>
<protein>
    <submittedName>
        <fullName evidence="2">Uncharacterized protein</fullName>
    </submittedName>
</protein>
<dbReference type="AlphaFoldDB" id="A0A9P7I562"/>
<feature type="signal peptide" evidence="1">
    <location>
        <begin position="1"/>
        <end position="19"/>
    </location>
</feature>
<evidence type="ECO:0000256" key="1">
    <source>
        <dbReference type="SAM" id="SignalP"/>
    </source>
</evidence>